<dbReference type="Proteomes" id="UP001150941">
    <property type="component" value="Unassembled WGS sequence"/>
</dbReference>
<organism evidence="2 3">
    <name type="scientific">Penicillium chermesinum</name>
    <dbReference type="NCBI Taxonomy" id="63820"/>
    <lineage>
        <taxon>Eukaryota</taxon>
        <taxon>Fungi</taxon>
        <taxon>Dikarya</taxon>
        <taxon>Ascomycota</taxon>
        <taxon>Pezizomycotina</taxon>
        <taxon>Eurotiomycetes</taxon>
        <taxon>Eurotiomycetidae</taxon>
        <taxon>Eurotiales</taxon>
        <taxon>Aspergillaceae</taxon>
        <taxon>Penicillium</taxon>
    </lineage>
</organism>
<protein>
    <submittedName>
        <fullName evidence="2">Uncharacterized protein</fullName>
    </submittedName>
</protein>
<dbReference type="AlphaFoldDB" id="A0A9W9TTI1"/>
<feature type="compositionally biased region" description="Acidic residues" evidence="1">
    <location>
        <begin position="288"/>
        <end position="297"/>
    </location>
</feature>
<comment type="caution">
    <text evidence="2">The sequence shown here is derived from an EMBL/GenBank/DDBJ whole genome shotgun (WGS) entry which is preliminary data.</text>
</comment>
<feature type="compositionally biased region" description="Basic and acidic residues" evidence="1">
    <location>
        <begin position="256"/>
        <end position="287"/>
    </location>
</feature>
<keyword evidence="3" id="KW-1185">Reference proteome</keyword>
<gene>
    <name evidence="2" type="ORF">N7468_003578</name>
</gene>
<sequence>MATDESSFFLYGMGENPEALTLGSLVLEKYWQPTLARHYTHELLSDEALAKHAYSTVLTDVVFHGRSRLTPGVGLDGGDIVNLNLAYNKDLERVVVADKGTRVVLKDPEAFLTNQVLRNELAQQKLKLWLSAANSTFVLNFKFARRPKVWMLTGLYLLEGTRTAVSHGKSVDLSTGISSALVGALSGVPIGASVKLGVGSSWEMAMQVAEPHVWAAQFRLVDAKFIKVGKGGIDDVKLPAVMGLYRDVMSVRRSRKTESEENEGKQTVELKLESDEPKKVEEGHGLEQDDQAGPEVEEYEKYLERAIKFFEMTPDHLRQ</sequence>
<dbReference type="RefSeq" id="XP_058331878.1">
    <property type="nucleotide sequence ID" value="XM_058472875.1"/>
</dbReference>
<proteinExistence type="predicted"/>
<reference evidence="2" key="1">
    <citation type="submission" date="2022-11" db="EMBL/GenBank/DDBJ databases">
        <authorList>
            <person name="Petersen C."/>
        </authorList>
    </citation>
    <scope>NUCLEOTIDE SEQUENCE</scope>
    <source>
        <strain evidence="2">IBT 19713</strain>
    </source>
</reference>
<evidence type="ECO:0000313" key="2">
    <source>
        <dbReference type="EMBL" id="KAJ5238959.1"/>
    </source>
</evidence>
<accession>A0A9W9TTI1</accession>
<dbReference type="OrthoDB" id="4670414at2759"/>
<dbReference type="EMBL" id="JAPQKS010000003">
    <property type="protein sequence ID" value="KAJ5238959.1"/>
    <property type="molecule type" value="Genomic_DNA"/>
</dbReference>
<evidence type="ECO:0000313" key="3">
    <source>
        <dbReference type="Proteomes" id="UP001150941"/>
    </source>
</evidence>
<dbReference type="GeneID" id="83200178"/>
<evidence type="ECO:0000256" key="1">
    <source>
        <dbReference type="SAM" id="MobiDB-lite"/>
    </source>
</evidence>
<name>A0A9W9TTI1_9EURO</name>
<reference evidence="2" key="2">
    <citation type="journal article" date="2023" name="IMA Fungus">
        <title>Comparative genomic study of the Penicillium genus elucidates a diverse pangenome and 15 lateral gene transfer events.</title>
        <authorList>
            <person name="Petersen C."/>
            <person name="Sorensen T."/>
            <person name="Nielsen M.R."/>
            <person name="Sondergaard T.E."/>
            <person name="Sorensen J.L."/>
            <person name="Fitzpatrick D.A."/>
            <person name="Frisvad J.C."/>
            <person name="Nielsen K.L."/>
        </authorList>
    </citation>
    <scope>NUCLEOTIDE SEQUENCE</scope>
    <source>
        <strain evidence="2">IBT 19713</strain>
    </source>
</reference>
<feature type="region of interest" description="Disordered" evidence="1">
    <location>
        <begin position="252"/>
        <end position="297"/>
    </location>
</feature>